<dbReference type="Proteomes" id="UP000279994">
    <property type="component" value="Unassembled WGS sequence"/>
</dbReference>
<dbReference type="SUPFAM" id="SSF109854">
    <property type="entry name" value="DinB/YfiT-like putative metalloenzymes"/>
    <property type="match status" value="1"/>
</dbReference>
<evidence type="ECO:0000313" key="2">
    <source>
        <dbReference type="EMBL" id="RNM17440.1"/>
    </source>
</evidence>
<proteinExistence type="predicted"/>
<organism evidence="2 3">
    <name type="scientific">Nocardioides pocheonensis</name>
    <dbReference type="NCBI Taxonomy" id="661485"/>
    <lineage>
        <taxon>Bacteria</taxon>
        <taxon>Bacillati</taxon>
        <taxon>Actinomycetota</taxon>
        <taxon>Actinomycetes</taxon>
        <taxon>Propionibacteriales</taxon>
        <taxon>Nocardioidaceae</taxon>
        <taxon>Nocardioides</taxon>
    </lineage>
</organism>
<dbReference type="Gene3D" id="1.20.120.450">
    <property type="entry name" value="dinb family like domain"/>
    <property type="match status" value="1"/>
</dbReference>
<keyword evidence="3" id="KW-1185">Reference proteome</keyword>
<evidence type="ECO:0000259" key="1">
    <source>
        <dbReference type="Pfam" id="PF11716"/>
    </source>
</evidence>
<reference evidence="2 3" key="1">
    <citation type="submission" date="2018-11" db="EMBL/GenBank/DDBJ databases">
        <authorList>
            <person name="Li F."/>
        </authorList>
    </citation>
    <scope>NUCLEOTIDE SEQUENCE [LARGE SCALE GENOMIC DNA]</scope>
    <source>
        <strain evidence="2 3">Gsoil 818</strain>
    </source>
</reference>
<dbReference type="GO" id="GO:0046872">
    <property type="term" value="F:metal ion binding"/>
    <property type="evidence" value="ECO:0007669"/>
    <property type="project" value="InterPro"/>
</dbReference>
<comment type="caution">
    <text evidence="2">The sequence shown here is derived from an EMBL/GenBank/DDBJ whole genome shotgun (WGS) entry which is preliminary data.</text>
</comment>
<name>A0A3N0GZ64_9ACTN</name>
<sequence>MKDSSSSRPGTCRSVPTRISTALPHAGRPLCLESRRRRAGPNRAQSHCTRGLRPVGRTCQTPAVTLSYAGRLDRPAVVRAAALVHGLVARTEVEAAWTRESSCAGMTVGGLARHLVAQSAYVVSLLGAEPTSSDAPAASLLDHYAHPAWLEGVDGESHRLLRERSDAQATEGHQVAVSLQAEALAALPAVLADPPATVLVPWQARRMASDDFVVTRLLEMVVHSDDLAASVDVPVPAFDDAVLEPVLGTLTALAVVRHGQDAVVRTLSRPQRAPGSISPF</sequence>
<dbReference type="EMBL" id="RJSF01000003">
    <property type="protein sequence ID" value="RNM17440.1"/>
    <property type="molecule type" value="Genomic_DNA"/>
</dbReference>
<dbReference type="AlphaFoldDB" id="A0A3N0GZ64"/>
<evidence type="ECO:0000313" key="3">
    <source>
        <dbReference type="Proteomes" id="UP000279994"/>
    </source>
</evidence>
<dbReference type="OrthoDB" id="3213216at2"/>
<feature type="domain" description="Mycothiol-dependent maleylpyruvate isomerase metal-binding" evidence="1">
    <location>
        <begin position="82"/>
        <end position="228"/>
    </location>
</feature>
<dbReference type="InterPro" id="IPR034660">
    <property type="entry name" value="DinB/YfiT-like"/>
</dbReference>
<gene>
    <name evidence="2" type="ORF">EFL26_01230</name>
</gene>
<accession>A0A3N0GZ64</accession>
<dbReference type="InterPro" id="IPR024344">
    <property type="entry name" value="MDMPI_metal-binding"/>
</dbReference>
<protein>
    <recommendedName>
        <fullName evidence="1">Mycothiol-dependent maleylpyruvate isomerase metal-binding domain-containing protein</fullName>
    </recommendedName>
</protein>
<dbReference type="Pfam" id="PF11716">
    <property type="entry name" value="MDMPI_N"/>
    <property type="match status" value="1"/>
</dbReference>